<protein>
    <submittedName>
        <fullName evidence="2">Putative NAD-dependent epimerase/dehydratase</fullName>
    </submittedName>
</protein>
<dbReference type="SUPFAM" id="SSF51735">
    <property type="entry name" value="NAD(P)-binding Rossmann-fold domains"/>
    <property type="match status" value="1"/>
</dbReference>
<gene>
    <name evidence="2" type="ORF">ATO10_12574</name>
</gene>
<dbReference type="RefSeq" id="WP_035252084.1">
    <property type="nucleotide sequence ID" value="NZ_AQQY01000008.1"/>
</dbReference>
<dbReference type="eggNOG" id="COG0451">
    <property type="taxonomic scope" value="Bacteria"/>
</dbReference>
<evidence type="ECO:0000313" key="3">
    <source>
        <dbReference type="Proteomes" id="UP000024836"/>
    </source>
</evidence>
<evidence type="ECO:0000313" key="2">
    <source>
        <dbReference type="EMBL" id="KCV81442.1"/>
    </source>
</evidence>
<dbReference type="Pfam" id="PF01370">
    <property type="entry name" value="Epimerase"/>
    <property type="match status" value="1"/>
</dbReference>
<organism evidence="2 3">
    <name type="scientific">Actibacterium atlanticum</name>
    <dbReference type="NCBI Taxonomy" id="1461693"/>
    <lineage>
        <taxon>Bacteria</taxon>
        <taxon>Pseudomonadati</taxon>
        <taxon>Pseudomonadota</taxon>
        <taxon>Alphaproteobacteria</taxon>
        <taxon>Rhodobacterales</taxon>
        <taxon>Roseobacteraceae</taxon>
        <taxon>Actibacterium</taxon>
    </lineage>
</organism>
<comment type="caution">
    <text evidence="2">The sequence shown here is derived from an EMBL/GenBank/DDBJ whole genome shotgun (WGS) entry which is preliminary data.</text>
</comment>
<sequence>MKVLVTGPSGAVGQYILEILMTTGFDVRVFSLPDSMHRVNFRDRIEMVPGQLSDKIALEEAVDGVDVVFHAAVISPPPGRKPETMNEVNIEGTRNLLEVCANRVKRLVFASSNNVYTPHRSPAMWPLTDDAPREAHGNPQQSAVGESLIAAEDLIFEAAERGEIEYAILRPTVVAGRKTPFIDQMVINILRNPDNLEMQRRMWDMMQWSHGSDIGRAAVIAGTHEKAKNQCFLVAGDEPITIYDVQALMWDIMNVGRSDNPHAEIASRNNMGLRKFDSRKLKSLGWAPQVGVKQCIAEVLGRLEFYSSAAINMPEYMLND</sequence>
<evidence type="ECO:0000259" key="1">
    <source>
        <dbReference type="Pfam" id="PF01370"/>
    </source>
</evidence>
<dbReference type="Proteomes" id="UP000024836">
    <property type="component" value="Unassembled WGS sequence"/>
</dbReference>
<dbReference type="Gene3D" id="3.40.50.720">
    <property type="entry name" value="NAD(P)-binding Rossmann-like Domain"/>
    <property type="match status" value="1"/>
</dbReference>
<dbReference type="PANTHER" id="PTHR43245">
    <property type="entry name" value="BIFUNCTIONAL POLYMYXIN RESISTANCE PROTEIN ARNA"/>
    <property type="match status" value="1"/>
</dbReference>
<keyword evidence="3" id="KW-1185">Reference proteome</keyword>
<reference evidence="2 3" key="1">
    <citation type="submission" date="2013-04" db="EMBL/GenBank/DDBJ databases">
        <title>Shimia sp. 22II-S11-Z10 Genome Sequencing.</title>
        <authorList>
            <person name="Lai Q."/>
            <person name="Li G."/>
            <person name="Shao Z."/>
        </authorList>
    </citation>
    <scope>NUCLEOTIDE SEQUENCE [LARGE SCALE GENOMIC DNA]</scope>
    <source>
        <strain evidence="3">22II-S11-Z10</strain>
    </source>
</reference>
<dbReference type="STRING" id="1461693.ATO10_12574"/>
<proteinExistence type="predicted"/>
<name>A0A058ZJS6_9RHOB</name>
<dbReference type="InterPro" id="IPR001509">
    <property type="entry name" value="Epimerase_deHydtase"/>
</dbReference>
<feature type="domain" description="NAD-dependent epimerase/dehydratase" evidence="1">
    <location>
        <begin position="3"/>
        <end position="228"/>
    </location>
</feature>
<accession>A0A058ZJS6</accession>
<dbReference type="AlphaFoldDB" id="A0A058ZJS6"/>
<dbReference type="InterPro" id="IPR036291">
    <property type="entry name" value="NAD(P)-bd_dom_sf"/>
</dbReference>
<dbReference type="EMBL" id="AQQY01000008">
    <property type="protein sequence ID" value="KCV81442.1"/>
    <property type="molecule type" value="Genomic_DNA"/>
</dbReference>
<dbReference type="OrthoDB" id="367683at2"/>
<dbReference type="InterPro" id="IPR050177">
    <property type="entry name" value="Lipid_A_modif_metabolic_enz"/>
</dbReference>